<feature type="region of interest" description="Disordered" evidence="9">
    <location>
        <begin position="17"/>
        <end position="63"/>
    </location>
</feature>
<dbReference type="SUPFAM" id="SSF81324">
    <property type="entry name" value="Voltage-gated potassium channels"/>
    <property type="match status" value="2"/>
</dbReference>
<dbReference type="PANTHER" id="PTHR11003">
    <property type="entry name" value="POTASSIUM CHANNEL, SUBFAMILY K"/>
    <property type="match status" value="1"/>
</dbReference>
<sequence length="1039" mass="115605">MGLFALALPGLIFGDRLRRHTDPYDPEKAVREHSERSSQNDSPELDHDDSDDDHDRASHDVLTTNTPHRRIRRVYSNVTRAALSEATHTNTSSDDLDASPPSMFARIKAYVWPSDDHMADIDSFVPNYRWTPIISGIVIPFSILLEIPGLTERWYIRTENNKTVETRPNPAILDVGLALSITCALIANVGLVLRFLEKRVQTVTLLCIVFLTIHDIINIVAVTIFGIEHRFDDGFTYGEAFWMTLCSTIASTVTNISLIVDLVRTPDFAKRGSGLTRKQRALMIIVIVLLVYVAFGALINSLVLHLSFIDGLYFTVVCIETIGFGDISPHSTGARVWVCFYVSIGIINIGVAIAMCRETILEGMEIGYRRRLRNLRQRRRDARRFRRWEARWQRAVEFRLREAGIPIWVPDERPPVPNKDASAQLLGLLPRRVKMPFIKRVGTTIKRTATMQSMESVFGGHRKQHLNVEALTSAQLEEAALEAGVPLEMFLDLEDRQGDDQERDVGGLPVHAQSNGGVVPALAQTHAAHAFDDTMSSGWPLHPQTPTHAQVGRMSAMLTKFAVAVAGSYAHAPGVPQDAHGASRESSRRNGLASPRRSSANVNGGGSRPQSHRRDTSSSKVRANPAAKWLKDFSRGAAQRSNWSYEKFRADMEAEEKKAYYVKTTIAWLLFFLFWTIGSGIFCATEGWSYGTAMYFCFVAFSTTGFGDFSPQTPAGRSVFVVWALFGVGTLTILISVLQEAGSSRYKSALHSRTFDKAVRKYRKKQLQEGRQRPRPIIGQRASGIAEHATSGSANGHHPHADMNSTVERFKESQEISKKALEALPGEVIKMSKQFHDYMQFFVAGGADGINPLEERDAEGENGNLTIPPEMGKLLDELCDMEGINDRVKGEILQDEDARKTLFMLSLERSFKRLVTSAEKALSALADRDALASITAVQRPPQRHHSLLSTVSIADSQGETEDDDRRDHIRARSEPELPSVHRQHVIHARHAFTKKTPARDLSPASRLTRDESSTSTPRAQSPATATTEDLPSSSSLVRS</sequence>
<evidence type="ECO:0000256" key="6">
    <source>
        <dbReference type="ARBA" id="ARBA00023136"/>
    </source>
</evidence>
<evidence type="ECO:0000256" key="3">
    <source>
        <dbReference type="ARBA" id="ARBA00022692"/>
    </source>
</evidence>
<keyword evidence="6 10" id="KW-0472">Membrane</keyword>
<feature type="transmembrane region" description="Helical" evidence="10">
    <location>
        <begin position="660"/>
        <end position="682"/>
    </location>
</feature>
<feature type="domain" description="Potassium channel" evidence="11">
    <location>
        <begin position="287"/>
        <end position="360"/>
    </location>
</feature>
<feature type="region of interest" description="Disordered" evidence="9">
    <location>
        <begin position="988"/>
        <end position="1039"/>
    </location>
</feature>
<evidence type="ECO:0000256" key="10">
    <source>
        <dbReference type="SAM" id="Phobius"/>
    </source>
</evidence>
<feature type="region of interest" description="Disordered" evidence="9">
    <location>
        <begin position="939"/>
        <end position="966"/>
    </location>
</feature>
<accession>A0A5C3PQF1</accession>
<dbReference type="PRINTS" id="PR01333">
    <property type="entry name" value="2POREKCHANEL"/>
</dbReference>
<feature type="transmembrane region" description="Helical" evidence="10">
    <location>
        <begin position="334"/>
        <end position="356"/>
    </location>
</feature>
<proteinExistence type="inferred from homology"/>
<feature type="transmembrane region" description="Helical" evidence="10">
    <location>
        <begin position="281"/>
        <end position="304"/>
    </location>
</feature>
<feature type="compositionally biased region" description="Polar residues" evidence="9">
    <location>
        <begin position="947"/>
        <end position="957"/>
    </location>
</feature>
<gene>
    <name evidence="12" type="ORF">K466DRAFT_595949</name>
</gene>
<keyword evidence="7 8" id="KW-0407">Ion channel</keyword>
<evidence type="ECO:0000313" key="12">
    <source>
        <dbReference type="EMBL" id="TFK91651.1"/>
    </source>
</evidence>
<dbReference type="InterPro" id="IPR013099">
    <property type="entry name" value="K_chnl_dom"/>
</dbReference>
<protein>
    <recommendedName>
        <fullName evidence="11">Potassium channel domain-containing protein</fullName>
    </recommendedName>
</protein>
<feature type="compositionally biased region" description="Basic and acidic residues" evidence="9">
    <location>
        <begin position="20"/>
        <end position="38"/>
    </location>
</feature>
<dbReference type="InterPro" id="IPR003280">
    <property type="entry name" value="2pore_dom_K_chnl"/>
</dbReference>
<dbReference type="AlphaFoldDB" id="A0A5C3PQF1"/>
<feature type="region of interest" description="Disordered" evidence="9">
    <location>
        <begin position="574"/>
        <end position="623"/>
    </location>
</feature>
<evidence type="ECO:0000259" key="11">
    <source>
        <dbReference type="Pfam" id="PF07885"/>
    </source>
</evidence>
<evidence type="ECO:0000256" key="8">
    <source>
        <dbReference type="RuleBase" id="RU003857"/>
    </source>
</evidence>
<dbReference type="CDD" id="cd00637">
    <property type="entry name" value="7tm_classA_rhodopsin-like"/>
    <property type="match status" value="1"/>
</dbReference>
<dbReference type="EMBL" id="ML211015">
    <property type="protein sequence ID" value="TFK91651.1"/>
    <property type="molecule type" value="Genomic_DNA"/>
</dbReference>
<feature type="transmembrane region" description="Helical" evidence="10">
    <location>
        <begin position="239"/>
        <end position="260"/>
    </location>
</feature>
<keyword evidence="3 8" id="KW-0812">Transmembrane</keyword>
<dbReference type="GO" id="GO:0015271">
    <property type="term" value="F:outward rectifier potassium channel activity"/>
    <property type="evidence" value="ECO:0007669"/>
    <property type="project" value="TreeGrafter"/>
</dbReference>
<comment type="subcellular location">
    <subcellularLocation>
        <location evidence="1">Membrane</location>
        <topology evidence="1">Multi-pass membrane protein</topology>
    </subcellularLocation>
</comment>
<evidence type="ECO:0000256" key="7">
    <source>
        <dbReference type="ARBA" id="ARBA00023303"/>
    </source>
</evidence>
<keyword evidence="13" id="KW-1185">Reference proteome</keyword>
<dbReference type="Pfam" id="PF07885">
    <property type="entry name" value="Ion_trans_2"/>
    <property type="match status" value="2"/>
</dbReference>
<evidence type="ECO:0000256" key="1">
    <source>
        <dbReference type="ARBA" id="ARBA00004141"/>
    </source>
</evidence>
<keyword evidence="5 8" id="KW-0406">Ion transport</keyword>
<dbReference type="GO" id="GO:0022841">
    <property type="term" value="F:potassium ion leak channel activity"/>
    <property type="evidence" value="ECO:0007669"/>
    <property type="project" value="TreeGrafter"/>
</dbReference>
<evidence type="ECO:0000256" key="9">
    <source>
        <dbReference type="SAM" id="MobiDB-lite"/>
    </source>
</evidence>
<feature type="transmembrane region" description="Helical" evidence="10">
    <location>
        <begin position="175"/>
        <end position="196"/>
    </location>
</feature>
<evidence type="ECO:0000256" key="2">
    <source>
        <dbReference type="ARBA" id="ARBA00022448"/>
    </source>
</evidence>
<dbReference type="GO" id="GO:0005886">
    <property type="term" value="C:plasma membrane"/>
    <property type="evidence" value="ECO:0007669"/>
    <property type="project" value="TreeGrafter"/>
</dbReference>
<organism evidence="12 13">
    <name type="scientific">Polyporus arcularius HHB13444</name>
    <dbReference type="NCBI Taxonomy" id="1314778"/>
    <lineage>
        <taxon>Eukaryota</taxon>
        <taxon>Fungi</taxon>
        <taxon>Dikarya</taxon>
        <taxon>Basidiomycota</taxon>
        <taxon>Agaricomycotina</taxon>
        <taxon>Agaricomycetes</taxon>
        <taxon>Polyporales</taxon>
        <taxon>Polyporaceae</taxon>
        <taxon>Polyporus</taxon>
    </lineage>
</organism>
<dbReference type="Gene3D" id="1.10.287.70">
    <property type="match status" value="2"/>
</dbReference>
<dbReference type="PANTHER" id="PTHR11003:SF342">
    <property type="entry name" value="OUTWARD-RECTIFIER POTASSIUM CHANNEL TOK1"/>
    <property type="match status" value="1"/>
</dbReference>
<reference evidence="12 13" key="1">
    <citation type="journal article" date="2019" name="Nat. Ecol. Evol.">
        <title>Megaphylogeny resolves global patterns of mushroom evolution.</title>
        <authorList>
            <person name="Varga T."/>
            <person name="Krizsan K."/>
            <person name="Foldi C."/>
            <person name="Dima B."/>
            <person name="Sanchez-Garcia M."/>
            <person name="Sanchez-Ramirez S."/>
            <person name="Szollosi G.J."/>
            <person name="Szarkandi J.G."/>
            <person name="Papp V."/>
            <person name="Albert L."/>
            <person name="Andreopoulos W."/>
            <person name="Angelini C."/>
            <person name="Antonin V."/>
            <person name="Barry K.W."/>
            <person name="Bougher N.L."/>
            <person name="Buchanan P."/>
            <person name="Buyck B."/>
            <person name="Bense V."/>
            <person name="Catcheside P."/>
            <person name="Chovatia M."/>
            <person name="Cooper J."/>
            <person name="Damon W."/>
            <person name="Desjardin D."/>
            <person name="Finy P."/>
            <person name="Geml J."/>
            <person name="Haridas S."/>
            <person name="Hughes K."/>
            <person name="Justo A."/>
            <person name="Karasinski D."/>
            <person name="Kautmanova I."/>
            <person name="Kiss B."/>
            <person name="Kocsube S."/>
            <person name="Kotiranta H."/>
            <person name="LaButti K.M."/>
            <person name="Lechner B.E."/>
            <person name="Liimatainen K."/>
            <person name="Lipzen A."/>
            <person name="Lukacs Z."/>
            <person name="Mihaltcheva S."/>
            <person name="Morgado L.N."/>
            <person name="Niskanen T."/>
            <person name="Noordeloos M.E."/>
            <person name="Ohm R.A."/>
            <person name="Ortiz-Santana B."/>
            <person name="Ovrebo C."/>
            <person name="Racz N."/>
            <person name="Riley R."/>
            <person name="Savchenko A."/>
            <person name="Shiryaev A."/>
            <person name="Soop K."/>
            <person name="Spirin V."/>
            <person name="Szebenyi C."/>
            <person name="Tomsovsky M."/>
            <person name="Tulloss R.E."/>
            <person name="Uehling J."/>
            <person name="Grigoriev I.V."/>
            <person name="Vagvolgyi C."/>
            <person name="Papp T."/>
            <person name="Martin F.M."/>
            <person name="Miettinen O."/>
            <person name="Hibbett D.S."/>
            <person name="Nagy L.G."/>
        </authorList>
    </citation>
    <scope>NUCLEOTIDE SEQUENCE [LARGE SCALE GENOMIC DNA]</scope>
    <source>
        <strain evidence="12 13">HHB13444</strain>
    </source>
</reference>
<evidence type="ECO:0000256" key="5">
    <source>
        <dbReference type="ARBA" id="ARBA00023065"/>
    </source>
</evidence>
<evidence type="ECO:0000313" key="13">
    <source>
        <dbReference type="Proteomes" id="UP000308197"/>
    </source>
</evidence>
<dbReference type="Proteomes" id="UP000308197">
    <property type="component" value="Unassembled WGS sequence"/>
</dbReference>
<comment type="similarity">
    <text evidence="8">Belongs to the two pore domain potassium channel (TC 1.A.1.8) family.</text>
</comment>
<keyword evidence="4 10" id="KW-1133">Transmembrane helix</keyword>
<name>A0A5C3PQF1_9APHY</name>
<keyword evidence="2 8" id="KW-0813">Transport</keyword>
<dbReference type="InParanoid" id="A0A5C3PQF1"/>
<evidence type="ECO:0000256" key="4">
    <source>
        <dbReference type="ARBA" id="ARBA00022989"/>
    </source>
</evidence>
<dbReference type="GO" id="GO:0030322">
    <property type="term" value="P:stabilization of membrane potential"/>
    <property type="evidence" value="ECO:0007669"/>
    <property type="project" value="TreeGrafter"/>
</dbReference>
<feature type="transmembrane region" description="Helical" evidence="10">
    <location>
        <begin position="203"/>
        <end position="227"/>
    </location>
</feature>
<dbReference type="STRING" id="1314778.A0A5C3PQF1"/>
<feature type="transmembrane region" description="Helical" evidence="10">
    <location>
        <begin position="719"/>
        <end position="738"/>
    </location>
</feature>
<feature type="compositionally biased region" description="Polar residues" evidence="9">
    <location>
        <begin position="1013"/>
        <end position="1039"/>
    </location>
</feature>
<feature type="domain" description="Potassium channel" evidence="11">
    <location>
        <begin position="671"/>
        <end position="741"/>
    </location>
</feature>